<evidence type="ECO:0000313" key="2">
    <source>
        <dbReference type="Proteomes" id="UP000321638"/>
    </source>
</evidence>
<dbReference type="EMBL" id="VDUZ01000002">
    <property type="protein sequence ID" value="TXL81928.1"/>
    <property type="molecule type" value="Genomic_DNA"/>
</dbReference>
<organism evidence="1 2">
    <name type="scientific">Vineibacter terrae</name>
    <dbReference type="NCBI Taxonomy" id="2586908"/>
    <lineage>
        <taxon>Bacteria</taxon>
        <taxon>Pseudomonadati</taxon>
        <taxon>Pseudomonadota</taxon>
        <taxon>Alphaproteobacteria</taxon>
        <taxon>Hyphomicrobiales</taxon>
        <taxon>Vineibacter</taxon>
    </lineage>
</organism>
<reference evidence="1 2" key="1">
    <citation type="submission" date="2019-06" db="EMBL/GenBank/DDBJ databases">
        <title>New taxonomy in bacterial strain CC-CFT640, isolated from vineyard.</title>
        <authorList>
            <person name="Lin S.-Y."/>
            <person name="Tsai C.-F."/>
            <person name="Young C.-C."/>
        </authorList>
    </citation>
    <scope>NUCLEOTIDE SEQUENCE [LARGE SCALE GENOMIC DNA]</scope>
    <source>
        <strain evidence="1 2">CC-CFT640</strain>
    </source>
</reference>
<evidence type="ECO:0008006" key="3">
    <source>
        <dbReference type="Google" id="ProtNLM"/>
    </source>
</evidence>
<name>A0A5C8PUD2_9HYPH</name>
<dbReference type="Proteomes" id="UP000321638">
    <property type="component" value="Unassembled WGS sequence"/>
</dbReference>
<gene>
    <name evidence="1" type="ORF">FHP25_02350</name>
</gene>
<proteinExistence type="predicted"/>
<dbReference type="OrthoDB" id="7432864at2"/>
<sequence>MNWPAPQPGLVIRYAYLWQHQALVRQQEGTKDRPCAVVLAARDDNATERVYVLPITHAEPRPPQEGMEIPGPVKTRLRLDEERSWIIVTEGNVFTWPGPDLRPLAGHGPASVAYGFLPPRFFRVVRDRFVDCARARRAKLTVRDEWTR</sequence>
<dbReference type="AlphaFoldDB" id="A0A5C8PUD2"/>
<protein>
    <recommendedName>
        <fullName evidence="3">Growth inhibitor PemK</fullName>
    </recommendedName>
</protein>
<accession>A0A5C8PUD2</accession>
<evidence type="ECO:0000313" key="1">
    <source>
        <dbReference type="EMBL" id="TXL81928.1"/>
    </source>
</evidence>
<keyword evidence="2" id="KW-1185">Reference proteome</keyword>
<comment type="caution">
    <text evidence="1">The sequence shown here is derived from an EMBL/GenBank/DDBJ whole genome shotgun (WGS) entry which is preliminary data.</text>
</comment>